<evidence type="ECO:0000259" key="3">
    <source>
        <dbReference type="PROSITE" id="PS50111"/>
    </source>
</evidence>
<organism evidence="4 5">
    <name type="scientific">Caminicella sporogenes DSM 14501</name>
    <dbReference type="NCBI Taxonomy" id="1121266"/>
    <lineage>
        <taxon>Bacteria</taxon>
        <taxon>Bacillati</taxon>
        <taxon>Bacillota</taxon>
        <taxon>Clostridia</taxon>
        <taxon>Peptostreptococcales</taxon>
        <taxon>Caminicellaceae</taxon>
        <taxon>Caminicella</taxon>
    </lineage>
</organism>
<accession>A0A1M6ST22</accession>
<dbReference type="PROSITE" id="PS50111">
    <property type="entry name" value="CHEMOTAXIS_TRANSDUC_2"/>
    <property type="match status" value="1"/>
</dbReference>
<dbReference type="InterPro" id="IPR036291">
    <property type="entry name" value="NAD(P)-bd_dom_sf"/>
</dbReference>
<dbReference type="EMBL" id="FRAJ01000020">
    <property type="protein sequence ID" value="SHK47728.1"/>
    <property type="molecule type" value="Genomic_DNA"/>
</dbReference>
<dbReference type="RefSeq" id="WP_072968382.1">
    <property type="nucleotide sequence ID" value="NZ_FRAJ01000020.1"/>
</dbReference>
<dbReference type="Proteomes" id="UP000184082">
    <property type="component" value="Unassembled WGS sequence"/>
</dbReference>
<dbReference type="AlphaFoldDB" id="A0A1M6ST22"/>
<gene>
    <name evidence="4" type="ORF">SAMN02745883_02142</name>
</gene>
<keyword evidence="5" id="KW-1185">Reference proteome</keyword>
<dbReference type="STRING" id="1121266.SAMN02745883_02142"/>
<sequence length="263" mass="28600">MNIVIVGAGKGGSNLINCFNNIDSINILLVVDKNLSAPGISLAKKLNIPFSQSIEDINNLSVDLIIEATGNKNVSEFLNQNYGSNCTILDSKAALLIMTLVERNIETLNKMNKQITIINDTASIVEKQMKEISSSINSVNTVSNELLNSTNTSNKYIKESDKIIQSVNKIAQQTKILGINASIEAARAGEQGKGFSIVAKEVQNLALYSENFAKEISNILLQLSEEIKKIDTEVSKLNNFSHIQINASSKISAAVEELVKVCK</sequence>
<proteinExistence type="predicted"/>
<dbReference type="SUPFAM" id="SSF51735">
    <property type="entry name" value="NAD(P)-binding Rossmann-fold domains"/>
    <property type="match status" value="1"/>
</dbReference>
<evidence type="ECO:0000313" key="4">
    <source>
        <dbReference type="EMBL" id="SHK47728.1"/>
    </source>
</evidence>
<keyword evidence="1 2" id="KW-0807">Transducer</keyword>
<name>A0A1M6ST22_9FIRM</name>
<dbReference type="Gene3D" id="6.10.250.3200">
    <property type="match status" value="1"/>
</dbReference>
<dbReference type="GO" id="GO:0016020">
    <property type="term" value="C:membrane"/>
    <property type="evidence" value="ECO:0007669"/>
    <property type="project" value="InterPro"/>
</dbReference>
<dbReference type="SUPFAM" id="SSF58104">
    <property type="entry name" value="Methyl-accepting chemotaxis protein (MCP) signaling domain"/>
    <property type="match status" value="1"/>
</dbReference>
<dbReference type="PANTHER" id="PTHR32089">
    <property type="entry name" value="METHYL-ACCEPTING CHEMOTAXIS PROTEIN MCPB"/>
    <property type="match status" value="1"/>
</dbReference>
<evidence type="ECO:0000313" key="5">
    <source>
        <dbReference type="Proteomes" id="UP000184082"/>
    </source>
</evidence>
<dbReference type="Pfam" id="PF00015">
    <property type="entry name" value="MCPsignal"/>
    <property type="match status" value="1"/>
</dbReference>
<evidence type="ECO:0000256" key="2">
    <source>
        <dbReference type="PROSITE-ProRule" id="PRU00284"/>
    </source>
</evidence>
<dbReference type="SMART" id="SM00283">
    <property type="entry name" value="MA"/>
    <property type="match status" value="1"/>
</dbReference>
<feature type="domain" description="Methyl-accepting transducer" evidence="3">
    <location>
        <begin position="101"/>
        <end position="263"/>
    </location>
</feature>
<protein>
    <submittedName>
        <fullName evidence="4">Methyl-accepting chemotaxis protein (MCP) signalling domain-containing protein</fullName>
    </submittedName>
</protein>
<reference evidence="4 5" key="1">
    <citation type="submission" date="2016-11" db="EMBL/GenBank/DDBJ databases">
        <authorList>
            <person name="Jaros S."/>
            <person name="Januszkiewicz K."/>
            <person name="Wedrychowicz H."/>
        </authorList>
    </citation>
    <scope>NUCLEOTIDE SEQUENCE [LARGE SCALE GENOMIC DNA]</scope>
    <source>
        <strain evidence="4 5">DSM 14501</strain>
    </source>
</reference>
<evidence type="ECO:0000256" key="1">
    <source>
        <dbReference type="ARBA" id="ARBA00023224"/>
    </source>
</evidence>
<dbReference type="PANTHER" id="PTHR32089:SF112">
    <property type="entry name" value="LYSOZYME-LIKE PROTEIN-RELATED"/>
    <property type="match status" value="1"/>
</dbReference>
<dbReference type="InterPro" id="IPR004089">
    <property type="entry name" value="MCPsignal_dom"/>
</dbReference>
<dbReference type="Gene3D" id="3.40.50.720">
    <property type="entry name" value="NAD(P)-binding Rossmann-like Domain"/>
    <property type="match status" value="1"/>
</dbReference>
<dbReference type="GO" id="GO:0007165">
    <property type="term" value="P:signal transduction"/>
    <property type="evidence" value="ECO:0007669"/>
    <property type="project" value="UniProtKB-KW"/>
</dbReference>